<dbReference type="Proteomes" id="UP001140206">
    <property type="component" value="Chromosome 2"/>
</dbReference>
<keyword evidence="7" id="KW-1185">Reference proteome</keyword>
<keyword evidence="2" id="KW-0677">Repeat</keyword>
<accession>A0AAV8F8B0</accession>
<dbReference type="SUPFAM" id="SSF52047">
    <property type="entry name" value="RNI-like"/>
    <property type="match status" value="1"/>
</dbReference>
<dbReference type="InterPro" id="IPR032675">
    <property type="entry name" value="LRR_dom_sf"/>
</dbReference>
<dbReference type="EMBL" id="JAMFTS010000002">
    <property type="protein sequence ID" value="KAJ4789622.1"/>
    <property type="molecule type" value="Genomic_DNA"/>
</dbReference>
<dbReference type="PANTHER" id="PTHR48051">
    <property type="match status" value="1"/>
</dbReference>
<proteinExistence type="inferred from homology"/>
<evidence type="ECO:0000256" key="2">
    <source>
        <dbReference type="ARBA" id="ARBA00022737"/>
    </source>
</evidence>
<feature type="domain" description="Disease resistance protein At4g27190-like leucine-rich repeats" evidence="5">
    <location>
        <begin position="606"/>
        <end position="708"/>
    </location>
</feature>
<dbReference type="GO" id="GO:0005737">
    <property type="term" value="C:cytoplasm"/>
    <property type="evidence" value="ECO:0007669"/>
    <property type="project" value="TreeGrafter"/>
</dbReference>
<dbReference type="InterPro" id="IPR057135">
    <property type="entry name" value="At4g27190-like_LRR"/>
</dbReference>
<comment type="caution">
    <text evidence="6">The sequence shown here is derived from an EMBL/GenBank/DDBJ whole genome shotgun (WGS) entry which is preliminary data.</text>
</comment>
<reference evidence="6" key="1">
    <citation type="submission" date="2022-08" db="EMBL/GenBank/DDBJ databases">
        <authorList>
            <person name="Marques A."/>
        </authorList>
    </citation>
    <scope>NUCLEOTIDE SEQUENCE</scope>
    <source>
        <strain evidence="6">RhyPub2mFocal</strain>
        <tissue evidence="6">Leaves</tissue>
    </source>
</reference>
<gene>
    <name evidence="6" type="ORF">LUZ62_040868</name>
</gene>
<dbReference type="Pfam" id="PF23247">
    <property type="entry name" value="LRR_RPS2"/>
    <property type="match status" value="1"/>
</dbReference>
<sequence>MWELLTLWTKNIPPGLVQKTPWLATRWELIKNISVKKCVDKISWVSFFNNTGRWIIHPRPNPTTSLVLRCCSDLSKFSLETLFPLLKHLRILDLSYTSLEQMPPSISLMVNLRFLSLKGCNQLMTLTPNSSLNSSSSPFTALQHVEVLDLGGTSLNTIPDDVAKSKFMLRYLDLSCSSITSLSSFFFQDICSSLKELFFLGCTSLQSLPSSLINLINLETFSLSESQITSLPKETFERMSKLRDLNFKNNKLLLCLPKLAEHTKLKSLSLSGSPITHLSLQGCQSLKTVSLYDLDQLEELVLSATGIKEFPECILDLHRLRRLDLLALPQLRRLPWHKLHHIPEVFNFDQCECETMGDPQFVVHRSIEENLQLSSINNGVRFFLTDSKLFSSFTSQVCKHLVHEEGSLRSFYILVSSCNERRRKDIGIGVRDQFKKKTPSCYKDIPFMESTFKQQFEQSPPFSRHVEISSAERYPAGLEDILKVTESLSMSDDVFVSSLTDLNQDFPKLQNCQLQKCHLMDSIFVGNVNVQAPNLQTLWVSDLRNMKTVLSKQTFKEDNNDIYTRINPLDLFFREEKNLRQEILRRDIRQQAFVIRAALRFAAAGIPRNNFIAVKHIHLEYCPRLECIFSDDLTLYNLETLTVVHCNNLRTVFDQDKRGVKNHFLKLHSIQLHELPKLSHFDEKQKAYHQMPGWKELHFRGCWNLRRLPLLVGPRHQKVHVDGEARQCKKLQAVMGEDQISYYDFMSPPPLASFRECVKNKIFLR</sequence>
<evidence type="ECO:0000313" key="7">
    <source>
        <dbReference type="Proteomes" id="UP001140206"/>
    </source>
</evidence>
<dbReference type="SMART" id="SM00369">
    <property type="entry name" value="LRR_TYP"/>
    <property type="match status" value="5"/>
</dbReference>
<dbReference type="InterPro" id="IPR050216">
    <property type="entry name" value="LRR_domain-containing"/>
</dbReference>
<comment type="function">
    <text evidence="4">Leucine-rich repeat protein that likely mediates protein interactions, possibly in the context of signal transduction.</text>
</comment>
<evidence type="ECO:0000256" key="4">
    <source>
        <dbReference type="ARBA" id="ARBA00037519"/>
    </source>
</evidence>
<evidence type="ECO:0000259" key="5">
    <source>
        <dbReference type="Pfam" id="PF23247"/>
    </source>
</evidence>
<evidence type="ECO:0000256" key="1">
    <source>
        <dbReference type="ARBA" id="ARBA00022614"/>
    </source>
</evidence>
<protein>
    <submittedName>
        <fullName evidence="6">TIR-NBS-LRR class disease resistance protein</fullName>
    </submittedName>
</protein>
<dbReference type="InterPro" id="IPR001611">
    <property type="entry name" value="Leu-rich_rpt"/>
</dbReference>
<dbReference type="AlphaFoldDB" id="A0AAV8F8B0"/>
<organism evidence="6 7">
    <name type="scientific">Rhynchospora pubera</name>
    <dbReference type="NCBI Taxonomy" id="906938"/>
    <lineage>
        <taxon>Eukaryota</taxon>
        <taxon>Viridiplantae</taxon>
        <taxon>Streptophyta</taxon>
        <taxon>Embryophyta</taxon>
        <taxon>Tracheophyta</taxon>
        <taxon>Spermatophyta</taxon>
        <taxon>Magnoliopsida</taxon>
        <taxon>Liliopsida</taxon>
        <taxon>Poales</taxon>
        <taxon>Cyperaceae</taxon>
        <taxon>Cyperoideae</taxon>
        <taxon>Rhynchosporeae</taxon>
        <taxon>Rhynchospora</taxon>
    </lineage>
</organism>
<keyword evidence="1" id="KW-0433">Leucine-rich repeat</keyword>
<dbReference type="InterPro" id="IPR003591">
    <property type="entry name" value="Leu-rich_rpt_typical-subtyp"/>
</dbReference>
<evidence type="ECO:0000256" key="3">
    <source>
        <dbReference type="ARBA" id="ARBA00023786"/>
    </source>
</evidence>
<dbReference type="Pfam" id="PF13855">
    <property type="entry name" value="LRR_8"/>
    <property type="match status" value="1"/>
</dbReference>
<comment type="similarity">
    <text evidence="3">Belongs to the SHOC2 family.</text>
</comment>
<dbReference type="Gene3D" id="3.80.10.10">
    <property type="entry name" value="Ribonuclease Inhibitor"/>
    <property type="match status" value="3"/>
</dbReference>
<name>A0AAV8F8B0_9POAL</name>
<dbReference type="PANTHER" id="PTHR48051:SF1">
    <property type="entry name" value="RAS SUPPRESSOR PROTEIN 1"/>
    <property type="match status" value="1"/>
</dbReference>
<evidence type="ECO:0000313" key="6">
    <source>
        <dbReference type="EMBL" id="KAJ4789622.1"/>
    </source>
</evidence>